<keyword evidence="2" id="KW-0812">Transmembrane</keyword>
<organism evidence="3">
    <name type="scientific">Trypanosoma vivax (strain Y486)</name>
    <dbReference type="NCBI Taxonomy" id="1055687"/>
    <lineage>
        <taxon>Eukaryota</taxon>
        <taxon>Discoba</taxon>
        <taxon>Euglenozoa</taxon>
        <taxon>Kinetoplastea</taxon>
        <taxon>Metakinetoplastina</taxon>
        <taxon>Trypanosomatida</taxon>
        <taxon>Trypanosomatidae</taxon>
        <taxon>Trypanosoma</taxon>
        <taxon>Duttonella</taxon>
    </lineage>
</organism>
<dbReference type="AlphaFoldDB" id="G0UAK3"/>
<feature type="compositionally biased region" description="Basic and acidic residues" evidence="1">
    <location>
        <begin position="107"/>
        <end position="117"/>
    </location>
</feature>
<reference evidence="3" key="1">
    <citation type="journal article" date="2012" name="Proc. Natl. Acad. Sci. U.S.A.">
        <title>Antigenic diversity is generated by distinct evolutionary mechanisms in African trypanosome species.</title>
        <authorList>
            <person name="Jackson A.P."/>
            <person name="Berry A."/>
            <person name="Aslett M."/>
            <person name="Allison H.C."/>
            <person name="Burton P."/>
            <person name="Vavrova-Anderson J."/>
            <person name="Brown R."/>
            <person name="Browne H."/>
            <person name="Corton N."/>
            <person name="Hauser H."/>
            <person name="Gamble J."/>
            <person name="Gilderthorp R."/>
            <person name="Marcello L."/>
            <person name="McQuillan J."/>
            <person name="Otto T.D."/>
            <person name="Quail M.A."/>
            <person name="Sanders M.J."/>
            <person name="van Tonder A."/>
            <person name="Ginger M.L."/>
            <person name="Field M.C."/>
            <person name="Barry J.D."/>
            <person name="Hertz-Fowler C."/>
            <person name="Berriman M."/>
        </authorList>
    </citation>
    <scope>NUCLEOTIDE SEQUENCE</scope>
    <source>
        <strain evidence="3">Y486</strain>
    </source>
</reference>
<sequence length="143" mass="16376">MCVRVRKDKGSSQNPKTTKMALILVTARGPSYPPGSLFPPSPPSFGTFYYASRHREKDLNTYMGFNQASRSDGMAKNTDKSFLLFFFYRYFIFTFSSGIKKKKKTTRRTESKQEASRGKKGKVRKQRGASLARDKLRIALYSF</sequence>
<dbReference type="EMBL" id="HE573027">
    <property type="protein sequence ID" value="CCC52836.1"/>
    <property type="molecule type" value="Genomic_DNA"/>
</dbReference>
<gene>
    <name evidence="3" type="ORF">TVY486_1103200</name>
</gene>
<accession>G0UAK3</accession>
<keyword evidence="2" id="KW-1133">Transmembrane helix</keyword>
<keyword evidence="2" id="KW-0472">Membrane</keyword>
<evidence type="ECO:0000313" key="3">
    <source>
        <dbReference type="EMBL" id="CCC52836.1"/>
    </source>
</evidence>
<protein>
    <submittedName>
        <fullName evidence="3">Uncharacterized protein</fullName>
    </submittedName>
</protein>
<evidence type="ECO:0000256" key="2">
    <source>
        <dbReference type="SAM" id="Phobius"/>
    </source>
</evidence>
<proteinExistence type="predicted"/>
<evidence type="ECO:0000256" key="1">
    <source>
        <dbReference type="SAM" id="MobiDB-lite"/>
    </source>
</evidence>
<feature type="region of interest" description="Disordered" evidence="1">
    <location>
        <begin position="101"/>
        <end position="130"/>
    </location>
</feature>
<feature type="compositionally biased region" description="Basic residues" evidence="1">
    <location>
        <begin position="118"/>
        <end position="127"/>
    </location>
</feature>
<feature type="transmembrane region" description="Helical" evidence="2">
    <location>
        <begin position="81"/>
        <end position="99"/>
    </location>
</feature>
<name>G0UAK3_TRYVY</name>